<accession>A0A396S9J6</accession>
<evidence type="ECO:0000256" key="2">
    <source>
        <dbReference type="ARBA" id="ARBA00022801"/>
    </source>
</evidence>
<organism evidence="4 5">
    <name type="scientific">Ureibacillus yapensis</name>
    <dbReference type="NCBI Taxonomy" id="2304605"/>
    <lineage>
        <taxon>Bacteria</taxon>
        <taxon>Bacillati</taxon>
        <taxon>Bacillota</taxon>
        <taxon>Bacilli</taxon>
        <taxon>Bacillales</taxon>
        <taxon>Caryophanaceae</taxon>
        <taxon>Ureibacillus</taxon>
    </lineage>
</organism>
<dbReference type="PRINTS" id="PR00793">
    <property type="entry name" value="PROAMNOPTASE"/>
</dbReference>
<evidence type="ECO:0000313" key="4">
    <source>
        <dbReference type="EMBL" id="RHW32068.1"/>
    </source>
</evidence>
<reference evidence="4 5" key="1">
    <citation type="submission" date="2018-08" db="EMBL/GenBank/DDBJ databases">
        <title>Lysinibacillus sp. YLB-03 draft genome sequence.</title>
        <authorList>
            <person name="Yu L."/>
        </authorList>
    </citation>
    <scope>NUCLEOTIDE SEQUENCE [LARGE SCALE GENOMIC DNA]</scope>
    <source>
        <strain evidence="4 5">YLB-03</strain>
    </source>
</reference>
<dbReference type="InterPro" id="IPR000073">
    <property type="entry name" value="AB_hydrolase_1"/>
</dbReference>
<dbReference type="EMBL" id="QWEI01000014">
    <property type="protein sequence ID" value="RHW32068.1"/>
    <property type="molecule type" value="Genomic_DNA"/>
</dbReference>
<dbReference type="AlphaFoldDB" id="A0A396S9J6"/>
<dbReference type="PANTHER" id="PTHR43194">
    <property type="entry name" value="HYDROLASE ALPHA/BETA FOLD FAMILY"/>
    <property type="match status" value="1"/>
</dbReference>
<dbReference type="Gene3D" id="3.40.50.1820">
    <property type="entry name" value="alpha/beta hydrolase"/>
    <property type="match status" value="1"/>
</dbReference>
<dbReference type="GO" id="GO:0004177">
    <property type="term" value="F:aminopeptidase activity"/>
    <property type="evidence" value="ECO:0007669"/>
    <property type="project" value="UniProtKB-EC"/>
</dbReference>
<protein>
    <submittedName>
        <fullName evidence="4">Alpha/beta hydrolase</fullName>
    </submittedName>
</protein>
<gene>
    <name evidence="4" type="ORF">D1B33_17150</name>
</gene>
<dbReference type="SUPFAM" id="SSF53474">
    <property type="entry name" value="alpha/beta-Hydrolases"/>
    <property type="match status" value="1"/>
</dbReference>
<keyword evidence="5" id="KW-1185">Reference proteome</keyword>
<comment type="similarity">
    <text evidence="1">Belongs to the peptidase S33 family.</text>
</comment>
<proteinExistence type="inferred from homology"/>
<feature type="domain" description="AB hydrolase-1" evidence="3">
    <location>
        <begin position="41"/>
        <end position="311"/>
    </location>
</feature>
<dbReference type="OrthoDB" id="53505at2"/>
<evidence type="ECO:0000313" key="5">
    <source>
        <dbReference type="Proteomes" id="UP000265692"/>
    </source>
</evidence>
<dbReference type="InterPro" id="IPR002410">
    <property type="entry name" value="Peptidase_S33"/>
</dbReference>
<comment type="caution">
    <text evidence="4">The sequence shown here is derived from an EMBL/GenBank/DDBJ whole genome shotgun (WGS) entry which is preliminary data.</text>
</comment>
<keyword evidence="2 4" id="KW-0378">Hydrolase</keyword>
<dbReference type="InterPro" id="IPR050228">
    <property type="entry name" value="Carboxylesterase_BioH"/>
</dbReference>
<dbReference type="RefSeq" id="WP_118877636.1">
    <property type="nucleotide sequence ID" value="NZ_QWEI01000014.1"/>
</dbReference>
<evidence type="ECO:0000259" key="3">
    <source>
        <dbReference type="Pfam" id="PF00561"/>
    </source>
</evidence>
<dbReference type="GO" id="GO:0006508">
    <property type="term" value="P:proteolysis"/>
    <property type="evidence" value="ECO:0007669"/>
    <property type="project" value="InterPro"/>
</dbReference>
<evidence type="ECO:0000256" key="1">
    <source>
        <dbReference type="ARBA" id="ARBA00010088"/>
    </source>
</evidence>
<dbReference type="InterPro" id="IPR029058">
    <property type="entry name" value="AB_hydrolase_fold"/>
</dbReference>
<name>A0A396S9J6_9BACL</name>
<sequence>MNITAKARKIPGENSIVSMESVHIGGVKQSIMIRGENLNNPVLLMIHGGPGQSEIYLSHMLNEPLERYFTIVNWDQRGAAKSYSKSVQPESMNISQLLADGEEVIQYVRKKLNKPNEKFYLHGHSFGTLLGMLMVKQYPNYFHAYIGTAQVVGLLDNLTVSYDWTLKKAKELGNQKAIKELEQIGRPPFNNFSKGLWKYSVWLAKFGGKMYNSQGTEIFKGIFSAPEYSLLDKIKFFKGSLFSVKHLHQELLLTNLSELVNSVDIPVYFFLGKHDYSAPNELAQNYFERLKAPRKKLVWFEQSGHMPHYEENSKFVDELINVLEEQTNHQPLQ</sequence>
<dbReference type="PANTHER" id="PTHR43194:SF2">
    <property type="entry name" value="PEROXISOMAL MEMBRANE PROTEIN LPX1"/>
    <property type="match status" value="1"/>
</dbReference>
<dbReference type="Proteomes" id="UP000265692">
    <property type="component" value="Unassembled WGS sequence"/>
</dbReference>
<dbReference type="Pfam" id="PF00561">
    <property type="entry name" value="Abhydrolase_1"/>
    <property type="match status" value="1"/>
</dbReference>